<name>I3PH02_9CAUD</name>
<accession>I3PH02</accession>
<protein>
    <submittedName>
        <fullName evidence="1">Uncharacterized protein</fullName>
    </submittedName>
</protein>
<keyword evidence="2" id="KW-1185">Reference proteome</keyword>
<dbReference type="RefSeq" id="YP_006383676.1">
    <property type="nucleotide sequence ID" value="NC_017981.1"/>
</dbReference>
<evidence type="ECO:0000313" key="2">
    <source>
        <dbReference type="Proteomes" id="UP000005249"/>
    </source>
</evidence>
<dbReference type="EMBL" id="JN022534">
    <property type="protein sequence ID" value="AEX65737.1"/>
    <property type="molecule type" value="Genomic_DNA"/>
</dbReference>
<organism evidence="1 2">
    <name type="scientific">Xanthomonas phage vB_XveM_DIBBI</name>
    <dbReference type="NCBI Taxonomy" id="1129194"/>
    <lineage>
        <taxon>Viruses</taxon>
        <taxon>Duplodnaviria</taxon>
        <taxon>Heunggongvirae</taxon>
        <taxon>Uroviricota</taxon>
        <taxon>Caudoviricetes</taxon>
        <taxon>Dibbivirus</taxon>
        <taxon>Dibbivirus DIBBI</taxon>
    </lineage>
</organism>
<dbReference type="GeneID" id="12980218"/>
<proteinExistence type="predicted"/>
<dbReference type="KEGG" id="vg:12980218"/>
<sequence length="76" mass="8773">MSQVTHIGNTGKRRQHAVYNVSYDGRVYTVTPGLREATTITEARVRGKMYRQVRKIFGTRLSELLTLVIRHERGEL</sequence>
<dbReference type="Proteomes" id="UP000005249">
    <property type="component" value="Segment"/>
</dbReference>
<reference evidence="1 2" key="1">
    <citation type="submission" date="2011-05" db="EMBL/GenBank/DDBJ databases">
        <authorList>
            <person name="Sadunishvili T."/>
            <person name="Gaganidze D."/>
            <person name="Kropinski A.M."/>
            <person name="Lingohr E.J."/>
            <person name="Ghudumidze N."/>
            <person name="Kvesitadze G."/>
        </authorList>
    </citation>
    <scope>NUCLEOTIDE SEQUENCE [LARGE SCALE GENOMIC DNA]</scope>
</reference>
<evidence type="ECO:0000313" key="1">
    <source>
        <dbReference type="EMBL" id="AEX65737.1"/>
    </source>
</evidence>
<gene>
    <name evidence="1" type="ORF">DIBBI_069</name>
</gene>